<name>A0A3P3QG94_9GAMM</name>
<accession>A0A3P3QG94</accession>
<comment type="caution">
    <text evidence="1">The sequence shown here is derived from an EMBL/GenBank/DDBJ whole genome shotgun (WGS) entry which is preliminary data.</text>
</comment>
<keyword evidence="2" id="KW-1185">Reference proteome</keyword>
<proteinExistence type="predicted"/>
<protein>
    <submittedName>
        <fullName evidence="1">Uncharacterized protein</fullName>
    </submittedName>
</protein>
<organism evidence="1 2">
    <name type="scientific">Rheinheimera mesophila</name>
    <dbReference type="NCBI Taxonomy" id="1547515"/>
    <lineage>
        <taxon>Bacteria</taxon>
        <taxon>Pseudomonadati</taxon>
        <taxon>Pseudomonadota</taxon>
        <taxon>Gammaproteobacteria</taxon>
        <taxon>Chromatiales</taxon>
        <taxon>Chromatiaceae</taxon>
        <taxon>Rheinheimera</taxon>
    </lineage>
</organism>
<reference evidence="1 2" key="1">
    <citation type="submission" date="2018-11" db="EMBL/GenBank/DDBJ databases">
        <title>Draft genome analysis of Rheinheimera mesophila isolated from an industrial waste site.</title>
        <authorList>
            <person name="Yu Q."/>
            <person name="Qi Y."/>
            <person name="Zhang H."/>
            <person name="Lu Y."/>
            <person name="Pu J."/>
        </authorList>
    </citation>
    <scope>NUCLEOTIDE SEQUENCE [LARGE SCALE GENOMIC DNA]</scope>
    <source>
        <strain evidence="1 2">IITR13</strain>
    </source>
</reference>
<dbReference type="Proteomes" id="UP000276260">
    <property type="component" value="Unassembled WGS sequence"/>
</dbReference>
<dbReference type="EMBL" id="RRCF01000004">
    <property type="protein sequence ID" value="RRJ19440.1"/>
    <property type="molecule type" value="Genomic_DNA"/>
</dbReference>
<sequence length="89" mass="10292">MNLSSSCMSSLRRWLAGHWHTNHPTDMDMFYKFVDQYVVDHGCSVDEQGLRHLIATLVKSDYPVEPTALISEKIGLMYKIMDFIRVTGR</sequence>
<gene>
    <name evidence="1" type="ORF">EIK76_13350</name>
</gene>
<dbReference type="RefSeq" id="WP_125060969.1">
    <property type="nucleotide sequence ID" value="NZ_LAVS01000012.1"/>
</dbReference>
<dbReference type="OrthoDB" id="7065382at2"/>
<evidence type="ECO:0000313" key="2">
    <source>
        <dbReference type="Proteomes" id="UP000276260"/>
    </source>
</evidence>
<dbReference type="AlphaFoldDB" id="A0A3P3QG94"/>
<evidence type="ECO:0000313" key="1">
    <source>
        <dbReference type="EMBL" id="RRJ19440.1"/>
    </source>
</evidence>